<proteinExistence type="predicted"/>
<evidence type="ECO:0000313" key="2">
    <source>
        <dbReference type="Proteomes" id="UP001243989"/>
    </source>
</evidence>
<reference evidence="1" key="1">
    <citation type="submission" date="2021-06" db="EMBL/GenBank/DDBJ databases">
        <title>Comparative genomics, transcriptomics and evolutionary studies reveal genomic signatures of adaptation to plant cell wall in hemibiotrophic fungi.</title>
        <authorList>
            <consortium name="DOE Joint Genome Institute"/>
            <person name="Baroncelli R."/>
            <person name="Diaz J.F."/>
            <person name="Benocci T."/>
            <person name="Peng M."/>
            <person name="Battaglia E."/>
            <person name="Haridas S."/>
            <person name="Andreopoulos W."/>
            <person name="Labutti K."/>
            <person name="Pangilinan J."/>
            <person name="Floch G.L."/>
            <person name="Makela M.R."/>
            <person name="Henrissat B."/>
            <person name="Grigoriev I.V."/>
            <person name="Crouch J.A."/>
            <person name="De Vries R.P."/>
            <person name="Sukno S.A."/>
            <person name="Thon M.R."/>
        </authorList>
    </citation>
    <scope>NUCLEOTIDE SEQUENCE</scope>
    <source>
        <strain evidence="1">CBS 102054</strain>
    </source>
</reference>
<dbReference type="RefSeq" id="XP_060442601.1">
    <property type="nucleotide sequence ID" value="XM_060596097.1"/>
</dbReference>
<evidence type="ECO:0000313" key="1">
    <source>
        <dbReference type="EMBL" id="KAK1633994.1"/>
    </source>
</evidence>
<organism evidence="1 2">
    <name type="scientific">Colletotrichum phormii</name>
    <dbReference type="NCBI Taxonomy" id="359342"/>
    <lineage>
        <taxon>Eukaryota</taxon>
        <taxon>Fungi</taxon>
        <taxon>Dikarya</taxon>
        <taxon>Ascomycota</taxon>
        <taxon>Pezizomycotina</taxon>
        <taxon>Sordariomycetes</taxon>
        <taxon>Hypocreomycetidae</taxon>
        <taxon>Glomerellales</taxon>
        <taxon>Glomerellaceae</taxon>
        <taxon>Colletotrichum</taxon>
        <taxon>Colletotrichum acutatum species complex</taxon>
    </lineage>
</organism>
<dbReference type="GeneID" id="85480959"/>
<protein>
    <submittedName>
        <fullName evidence="1">Uncharacterized protein</fullName>
    </submittedName>
</protein>
<accession>A0AAI9ZLA1</accession>
<keyword evidence="2" id="KW-1185">Reference proteome</keyword>
<name>A0AAI9ZLA1_9PEZI</name>
<dbReference type="AlphaFoldDB" id="A0AAI9ZLA1"/>
<sequence length="83" mass="9555">MCCHISERSLTHDDWKLVFLLLKICLAATTQATVFHTCFSFGQQRRTWHHLTLVVKVEKLIAATQTHVLVLFPKHLNLLEGCL</sequence>
<dbReference type="Proteomes" id="UP001243989">
    <property type="component" value="Unassembled WGS sequence"/>
</dbReference>
<gene>
    <name evidence="1" type="ORF">BDP81DRAFT_64275</name>
</gene>
<dbReference type="EMBL" id="JAHMHQ010000016">
    <property type="protein sequence ID" value="KAK1633994.1"/>
    <property type="molecule type" value="Genomic_DNA"/>
</dbReference>
<comment type="caution">
    <text evidence="1">The sequence shown here is derived from an EMBL/GenBank/DDBJ whole genome shotgun (WGS) entry which is preliminary data.</text>
</comment>